<feature type="transmembrane region" description="Helical" evidence="1">
    <location>
        <begin position="123"/>
        <end position="143"/>
    </location>
</feature>
<evidence type="ECO:0000256" key="1">
    <source>
        <dbReference type="SAM" id="Phobius"/>
    </source>
</evidence>
<evidence type="ECO:0000313" key="3">
    <source>
        <dbReference type="Proteomes" id="UP000022835"/>
    </source>
</evidence>
<protein>
    <recommendedName>
        <fullName evidence="4">Transmembrane protein</fullName>
    </recommendedName>
</protein>
<dbReference type="eggNOG" id="ENOG5031VX1">
    <property type="taxonomic scope" value="Bacteria"/>
</dbReference>
<dbReference type="Proteomes" id="UP000022835">
    <property type="component" value="Unassembled WGS sequence"/>
</dbReference>
<evidence type="ECO:0000313" key="2">
    <source>
        <dbReference type="EMBL" id="KDF01423.1"/>
    </source>
</evidence>
<feature type="transmembrane region" description="Helical" evidence="1">
    <location>
        <begin position="90"/>
        <end position="111"/>
    </location>
</feature>
<accession>A0A064CRH7</accession>
<organism evidence="2 3">
    <name type="scientific">Mycolicibacterium aromaticivorans JS19b1 = JCM 16368</name>
    <dbReference type="NCBI Taxonomy" id="1440774"/>
    <lineage>
        <taxon>Bacteria</taxon>
        <taxon>Bacillati</taxon>
        <taxon>Actinomycetota</taxon>
        <taxon>Actinomycetes</taxon>
        <taxon>Mycobacteriales</taxon>
        <taxon>Mycobacteriaceae</taxon>
        <taxon>Mycolicibacterium</taxon>
    </lineage>
</organism>
<keyword evidence="1" id="KW-0472">Membrane</keyword>
<name>A0A064CRH7_9MYCO</name>
<evidence type="ECO:0008006" key="4">
    <source>
        <dbReference type="Google" id="ProtNLM"/>
    </source>
</evidence>
<sequence>MEDSRTESLRHALAGVEGRVLDEVWIHRQRRVGYAALTILLLVSIMLWCYGSVGDVSVPRFNRVPAISTSALAIAAGTSALALSVRRFRWCCAAAYTCGLSTAIGTGALWWVRTGRPEAPMAWLIIADVAVGLLTACWLSVIVKPIELSQPQMRAYLGVDS</sequence>
<dbReference type="AlphaFoldDB" id="A0A064CRH7"/>
<feature type="transmembrane region" description="Helical" evidence="1">
    <location>
        <begin position="65"/>
        <end position="83"/>
    </location>
</feature>
<keyword evidence="1" id="KW-0812">Transmembrane</keyword>
<feature type="transmembrane region" description="Helical" evidence="1">
    <location>
        <begin position="32"/>
        <end position="53"/>
    </location>
</feature>
<proteinExistence type="predicted"/>
<reference evidence="2" key="1">
    <citation type="submission" date="2014-05" db="EMBL/GenBank/DDBJ databases">
        <title>Genome sequence of Mycobacterium aromaticivorans strain JS19b1T (= DSM 45407T).</title>
        <authorList>
            <person name="Kwak Y."/>
            <person name="Park G.-S."/>
            <person name="Li Q.X."/>
            <person name="Lee S.-E."/>
            <person name="Shin J.-H."/>
        </authorList>
    </citation>
    <scope>NUCLEOTIDE SEQUENCE [LARGE SCALE GENOMIC DNA]</scope>
    <source>
        <strain evidence="2">JS19b1</strain>
    </source>
</reference>
<dbReference type="EMBL" id="JALN02000001">
    <property type="protein sequence ID" value="KDF01423.1"/>
    <property type="molecule type" value="Genomic_DNA"/>
</dbReference>
<keyword evidence="3" id="KW-1185">Reference proteome</keyword>
<gene>
    <name evidence="2" type="ORF">Y900_021415</name>
</gene>
<comment type="caution">
    <text evidence="2">The sequence shown here is derived from an EMBL/GenBank/DDBJ whole genome shotgun (WGS) entry which is preliminary data.</text>
</comment>
<keyword evidence="1" id="KW-1133">Transmembrane helix</keyword>